<name>A0A0A9B6Y4_ARUDO</name>
<evidence type="ECO:0000313" key="1">
    <source>
        <dbReference type="EMBL" id="JAD59764.1"/>
    </source>
</evidence>
<dbReference type="EMBL" id="GBRH01238131">
    <property type="protein sequence ID" value="JAD59764.1"/>
    <property type="molecule type" value="Transcribed_RNA"/>
</dbReference>
<dbReference type="AlphaFoldDB" id="A0A0A9B6Y4"/>
<protein>
    <submittedName>
        <fullName evidence="1">Uncharacterized protein</fullName>
    </submittedName>
</protein>
<accession>A0A0A9B6Y4</accession>
<proteinExistence type="predicted"/>
<reference evidence="1" key="1">
    <citation type="submission" date="2014-09" db="EMBL/GenBank/DDBJ databases">
        <authorList>
            <person name="Magalhaes I.L.F."/>
            <person name="Oliveira U."/>
            <person name="Santos F.R."/>
            <person name="Vidigal T.H.D.A."/>
            <person name="Brescovit A.D."/>
            <person name="Santos A.J."/>
        </authorList>
    </citation>
    <scope>NUCLEOTIDE SEQUENCE</scope>
    <source>
        <tissue evidence="1">Shoot tissue taken approximately 20 cm above the soil surface</tissue>
    </source>
</reference>
<reference evidence="1" key="2">
    <citation type="journal article" date="2015" name="Data Brief">
        <title>Shoot transcriptome of the giant reed, Arundo donax.</title>
        <authorList>
            <person name="Barrero R.A."/>
            <person name="Guerrero F.D."/>
            <person name="Moolhuijzen P."/>
            <person name="Goolsby J.A."/>
            <person name="Tidwell J."/>
            <person name="Bellgard S.E."/>
            <person name="Bellgard M.I."/>
        </authorList>
    </citation>
    <scope>NUCLEOTIDE SEQUENCE</scope>
    <source>
        <tissue evidence="1">Shoot tissue taken approximately 20 cm above the soil surface</tissue>
    </source>
</reference>
<organism evidence="1">
    <name type="scientific">Arundo donax</name>
    <name type="common">Giant reed</name>
    <name type="synonym">Donax arundinaceus</name>
    <dbReference type="NCBI Taxonomy" id="35708"/>
    <lineage>
        <taxon>Eukaryota</taxon>
        <taxon>Viridiplantae</taxon>
        <taxon>Streptophyta</taxon>
        <taxon>Embryophyta</taxon>
        <taxon>Tracheophyta</taxon>
        <taxon>Spermatophyta</taxon>
        <taxon>Magnoliopsida</taxon>
        <taxon>Liliopsida</taxon>
        <taxon>Poales</taxon>
        <taxon>Poaceae</taxon>
        <taxon>PACMAD clade</taxon>
        <taxon>Arundinoideae</taxon>
        <taxon>Arundineae</taxon>
        <taxon>Arundo</taxon>
    </lineage>
</organism>
<sequence>MLTGICTMHQSRRYRSAHWGIILSPSFHEANSQSSPNHLSSRAS</sequence>